<proteinExistence type="predicted"/>
<dbReference type="InterPro" id="IPR001926">
    <property type="entry name" value="TrpB-like_PALP"/>
</dbReference>
<dbReference type="Pfam" id="PF00291">
    <property type="entry name" value="PALP"/>
    <property type="match status" value="1"/>
</dbReference>
<dbReference type="InterPro" id="IPR050147">
    <property type="entry name" value="Ser/Thr_Dehydratase"/>
</dbReference>
<dbReference type="PANTHER" id="PTHR48078:SF19">
    <property type="entry name" value="ACT DOMAIN-CONTAINING PROTEIN"/>
    <property type="match status" value="1"/>
</dbReference>
<dbReference type="PANTHER" id="PTHR48078">
    <property type="entry name" value="THREONINE DEHYDRATASE, MITOCHONDRIAL-RELATED"/>
    <property type="match status" value="1"/>
</dbReference>
<evidence type="ECO:0000259" key="6">
    <source>
        <dbReference type="Pfam" id="PF00291"/>
    </source>
</evidence>
<dbReference type="SUPFAM" id="SSF53686">
    <property type="entry name" value="Tryptophan synthase beta subunit-like PLP-dependent enzymes"/>
    <property type="match status" value="1"/>
</dbReference>
<protein>
    <recommendedName>
        <fullName evidence="4">L-serine deaminase</fullName>
    </recommendedName>
    <alternativeName>
        <fullName evidence="5">L-threonine dehydratase</fullName>
    </alternativeName>
</protein>
<dbReference type="Proteomes" id="UP000695022">
    <property type="component" value="Unplaced"/>
</dbReference>
<dbReference type="Gene3D" id="3.40.50.1100">
    <property type="match status" value="2"/>
</dbReference>
<evidence type="ECO:0000313" key="7">
    <source>
        <dbReference type="Proteomes" id="UP000695022"/>
    </source>
</evidence>
<keyword evidence="2" id="KW-0663">Pyridoxal phosphate</keyword>
<evidence type="ECO:0000256" key="5">
    <source>
        <dbReference type="ARBA" id="ARBA00042605"/>
    </source>
</evidence>
<comment type="cofactor">
    <cofactor evidence="1">
        <name>pyridoxal 5'-phosphate</name>
        <dbReference type="ChEBI" id="CHEBI:597326"/>
    </cofactor>
</comment>
<feature type="domain" description="Tryptophan synthase beta chain-like PALP" evidence="6">
    <location>
        <begin position="55"/>
        <end position="336"/>
    </location>
</feature>
<keyword evidence="7" id="KW-1185">Reference proteome</keyword>
<reference evidence="8" key="1">
    <citation type="submission" date="2025-08" db="UniProtKB">
        <authorList>
            <consortium name="RefSeq"/>
        </authorList>
    </citation>
    <scope>IDENTIFICATION</scope>
</reference>
<sequence length="354" mass="37912">MWQDMAGTTETMLENERDLYHANIKLGNCFIIYMEPLTYSAIVSAQDRYHALVNPSPLMLLNVNIPDTKIYLKLENLQAIGSFKLRGAINAICKLTPEQKREGVWTASKGNFARGLAWACSQEKIPCKVVVPHSAPAAKIQPAIDLGVEVIRVPVSLEEWMGIIFDGNLCERVTGTFIHPSFATDCIAGNGVIGLEILDTLPEVDSIVIPFGGGGLTHGISTAVKHRKPEVQIYAAEVEGAAPLKASLSEGNTVFIDCHHSFVDGIGSRTVSEEIFREVRKVVKDSIVVSPKEVAVALRLLVENSHVVAEGAGAASVAAAMTGMAGKGNIVCIVTGGCIDTDVLVKILQGELPS</sequence>
<keyword evidence="3" id="KW-0456">Lyase</keyword>
<evidence type="ECO:0000256" key="2">
    <source>
        <dbReference type="ARBA" id="ARBA00022898"/>
    </source>
</evidence>
<evidence type="ECO:0000313" key="8">
    <source>
        <dbReference type="RefSeq" id="XP_014681991.1"/>
    </source>
</evidence>
<accession>A0ABM1FC20</accession>
<name>A0ABM1FC20_PRICU</name>
<dbReference type="InterPro" id="IPR036052">
    <property type="entry name" value="TrpB-like_PALP_sf"/>
</dbReference>
<evidence type="ECO:0000256" key="4">
    <source>
        <dbReference type="ARBA" id="ARBA00041766"/>
    </source>
</evidence>
<gene>
    <name evidence="8" type="primary">LOC106821616</name>
</gene>
<organism evidence="7 8">
    <name type="scientific">Priapulus caudatus</name>
    <name type="common">Priapulid worm</name>
    <dbReference type="NCBI Taxonomy" id="37621"/>
    <lineage>
        <taxon>Eukaryota</taxon>
        <taxon>Metazoa</taxon>
        <taxon>Ecdysozoa</taxon>
        <taxon>Scalidophora</taxon>
        <taxon>Priapulida</taxon>
        <taxon>Priapulimorpha</taxon>
        <taxon>Priapulimorphida</taxon>
        <taxon>Priapulidae</taxon>
        <taxon>Priapulus</taxon>
    </lineage>
</organism>
<evidence type="ECO:0000256" key="1">
    <source>
        <dbReference type="ARBA" id="ARBA00001933"/>
    </source>
</evidence>
<dbReference type="RefSeq" id="XP_014681991.1">
    <property type="nucleotide sequence ID" value="XM_014826505.1"/>
</dbReference>
<evidence type="ECO:0000256" key="3">
    <source>
        <dbReference type="ARBA" id="ARBA00023239"/>
    </source>
</evidence>
<dbReference type="GeneID" id="106821616"/>